<evidence type="ECO:0000256" key="4">
    <source>
        <dbReference type="ARBA" id="ARBA00022777"/>
    </source>
</evidence>
<keyword evidence="4 8" id="KW-0418">Kinase</keyword>
<gene>
    <name evidence="9" type="ORF">NQ317_012615</name>
</gene>
<keyword evidence="2 8" id="KW-0808">Transferase</keyword>
<dbReference type="Proteomes" id="UP001162164">
    <property type="component" value="Unassembled WGS sequence"/>
</dbReference>
<dbReference type="InterPro" id="IPR038286">
    <property type="entry name" value="IPK_sf"/>
</dbReference>
<dbReference type="InterPro" id="IPR005522">
    <property type="entry name" value="IPK"/>
</dbReference>
<dbReference type="Gene3D" id="3.30.470.160">
    <property type="entry name" value="Inositol polyphosphate kinase"/>
    <property type="match status" value="1"/>
</dbReference>
<evidence type="ECO:0000256" key="1">
    <source>
        <dbReference type="ARBA" id="ARBA00007374"/>
    </source>
</evidence>
<organism evidence="9 10">
    <name type="scientific">Molorchus minor</name>
    <dbReference type="NCBI Taxonomy" id="1323400"/>
    <lineage>
        <taxon>Eukaryota</taxon>
        <taxon>Metazoa</taxon>
        <taxon>Ecdysozoa</taxon>
        <taxon>Arthropoda</taxon>
        <taxon>Hexapoda</taxon>
        <taxon>Insecta</taxon>
        <taxon>Pterygota</taxon>
        <taxon>Neoptera</taxon>
        <taxon>Endopterygota</taxon>
        <taxon>Coleoptera</taxon>
        <taxon>Polyphaga</taxon>
        <taxon>Cucujiformia</taxon>
        <taxon>Chrysomeloidea</taxon>
        <taxon>Cerambycidae</taxon>
        <taxon>Lamiinae</taxon>
        <taxon>Monochamini</taxon>
        <taxon>Molorchus</taxon>
    </lineage>
</organism>
<dbReference type="PANTHER" id="PTHR12400:SF51">
    <property type="entry name" value="INOSITOL POLYPHOSPHATE MULTIKINASE"/>
    <property type="match status" value="1"/>
</dbReference>
<evidence type="ECO:0000256" key="5">
    <source>
        <dbReference type="ARBA" id="ARBA00022840"/>
    </source>
</evidence>
<reference evidence="9" key="1">
    <citation type="journal article" date="2023" name="Insect Mol. Biol.">
        <title>Genome sequencing provides insights into the evolution of gene families encoding plant cell wall-degrading enzymes in longhorned beetles.</title>
        <authorList>
            <person name="Shin N.R."/>
            <person name="Okamura Y."/>
            <person name="Kirsch R."/>
            <person name="Pauchet Y."/>
        </authorList>
    </citation>
    <scope>NUCLEOTIDE SEQUENCE</scope>
    <source>
        <strain evidence="9">MMC_N1</strain>
    </source>
</reference>
<name>A0ABQ9JKP7_9CUCU</name>
<keyword evidence="5" id="KW-0067">ATP-binding</keyword>
<keyword evidence="10" id="KW-1185">Reference proteome</keyword>
<dbReference type="Pfam" id="PF03770">
    <property type="entry name" value="IPK"/>
    <property type="match status" value="1"/>
</dbReference>
<proteinExistence type="inferred from homology"/>
<keyword evidence="3" id="KW-0547">Nucleotide-binding</keyword>
<evidence type="ECO:0000256" key="6">
    <source>
        <dbReference type="ARBA" id="ARBA00036164"/>
    </source>
</evidence>
<accession>A0ABQ9JKP7</accession>
<evidence type="ECO:0000256" key="7">
    <source>
        <dbReference type="ARBA" id="ARBA00036525"/>
    </source>
</evidence>
<evidence type="ECO:0000313" key="9">
    <source>
        <dbReference type="EMBL" id="KAJ8978257.1"/>
    </source>
</evidence>
<dbReference type="EMBL" id="JAPWTJ010000460">
    <property type="protein sequence ID" value="KAJ8978257.1"/>
    <property type="molecule type" value="Genomic_DNA"/>
</dbReference>
<dbReference type="SUPFAM" id="SSF56104">
    <property type="entry name" value="SAICAR synthase-like"/>
    <property type="match status" value="1"/>
</dbReference>
<evidence type="ECO:0000256" key="2">
    <source>
        <dbReference type="ARBA" id="ARBA00022679"/>
    </source>
</evidence>
<dbReference type="EC" id="2.7.-.-" evidence="8"/>
<protein>
    <recommendedName>
        <fullName evidence="8">Kinase</fullName>
        <ecNumber evidence="8">2.7.-.-</ecNumber>
    </recommendedName>
</protein>
<dbReference type="PANTHER" id="PTHR12400">
    <property type="entry name" value="INOSITOL POLYPHOSPHATE KINASE"/>
    <property type="match status" value="1"/>
</dbReference>
<evidence type="ECO:0000256" key="3">
    <source>
        <dbReference type="ARBA" id="ARBA00022741"/>
    </source>
</evidence>
<comment type="catalytic activity">
    <reaction evidence="7">
        <text>1D-myo-inositol 1,3,4,6-tetrakisphosphate + ATP = 1D-myo-inositol 1,3,4,5,6-pentakisphosphate + ADP + H(+)</text>
        <dbReference type="Rhea" id="RHEA:12717"/>
        <dbReference type="ChEBI" id="CHEBI:15378"/>
        <dbReference type="ChEBI" id="CHEBI:30616"/>
        <dbReference type="ChEBI" id="CHEBI:57660"/>
        <dbReference type="ChEBI" id="CHEBI:57733"/>
        <dbReference type="ChEBI" id="CHEBI:456216"/>
        <dbReference type="EC" id="2.7.1.140"/>
    </reaction>
</comment>
<evidence type="ECO:0000313" key="10">
    <source>
        <dbReference type="Proteomes" id="UP001162164"/>
    </source>
</evidence>
<comment type="similarity">
    <text evidence="1 8">Belongs to the inositol phosphokinase (IPK) family.</text>
</comment>
<comment type="caution">
    <text evidence="9">The sequence shown here is derived from an EMBL/GenBank/DDBJ whole genome shotgun (WGS) entry which is preliminary data.</text>
</comment>
<sequence length="435" mass="50789">MGKSEVQSMPIHRQTTNLICVTSTCKDLYITDATKCEQERQTGERTGLQAPEVEMFNNQVAGHLNDTKSVGKVPGMLKQNGLVLKPIVKKECGEREIYLYKTIEDTVDRSMIELREFMPKFYGTKKVPFSGREYDCIVLEDLTKCYKEPCIMDIKIGRRTWDPNATYEKILAEETKYHDCKRDLAFCIPGFQVYNLYNNQLYKYGKDFGKSLNKERAEDAIRTFLNANNVGYCRSLIVQFLAVLWRIQHWTRSQRRLRLYSTSILLVYDARRLREHVKHIKVKSPLKLNRKQSLYRPMSLVVLNNESERIQTGFSGQLTKEGPILRSPTSPNKVFNLEVPNVINNNNVWQKSIHTLKRTHSFQNNYDKDVQNKKQTYMYILDELCADQKSECWATAKMIDFAHVYPAENCDTDRNYLEGIESLVRLFEEFLVESE</sequence>
<evidence type="ECO:0000256" key="8">
    <source>
        <dbReference type="RuleBase" id="RU363090"/>
    </source>
</evidence>
<comment type="catalytic activity">
    <reaction evidence="6">
        <text>1D-myo-inositol 1,4,5-trisphosphate + 2 ATP = 1D-myo-inositol 1,3,4,5,6-pentakisphosphate + 2 ADP + 2 H(+)</text>
        <dbReference type="Rhea" id="RHEA:32359"/>
        <dbReference type="ChEBI" id="CHEBI:15378"/>
        <dbReference type="ChEBI" id="CHEBI:30616"/>
        <dbReference type="ChEBI" id="CHEBI:57733"/>
        <dbReference type="ChEBI" id="CHEBI:203600"/>
        <dbReference type="ChEBI" id="CHEBI:456216"/>
        <dbReference type="EC" id="2.7.1.151"/>
    </reaction>
</comment>